<reference evidence="3 5" key="2">
    <citation type="submission" date="2015-07" db="EMBL/GenBank/DDBJ databases">
        <title>Whole genome sequence of Ardenticatena maritima DSM 23922.</title>
        <authorList>
            <person name="Hemp J."/>
            <person name="Ward L.M."/>
            <person name="Pace L.A."/>
            <person name="Fischer W.W."/>
        </authorList>
    </citation>
    <scope>NUCLEOTIDE SEQUENCE [LARGE SCALE GENOMIC DNA]</scope>
    <source>
        <strain evidence="3 5">110S</strain>
    </source>
</reference>
<dbReference type="InParanoid" id="A0A0M8K6D9"/>
<dbReference type="EMBL" id="LGKN01000003">
    <property type="protein sequence ID" value="KPL89270.1"/>
    <property type="molecule type" value="Genomic_DNA"/>
</dbReference>
<evidence type="ECO:0000313" key="5">
    <source>
        <dbReference type="Proteomes" id="UP000050502"/>
    </source>
</evidence>
<evidence type="ECO:0000313" key="4">
    <source>
        <dbReference type="Proteomes" id="UP000037784"/>
    </source>
</evidence>
<dbReference type="OrthoDB" id="3172472at2"/>
<evidence type="ECO:0000313" key="2">
    <source>
        <dbReference type="EMBL" id="GAP62733.1"/>
    </source>
</evidence>
<comment type="caution">
    <text evidence="2">The sequence shown here is derived from an EMBL/GenBank/DDBJ whole genome shotgun (WGS) entry which is preliminary data.</text>
</comment>
<keyword evidence="4" id="KW-1185">Reference proteome</keyword>
<dbReference type="PANTHER" id="PTHR43591">
    <property type="entry name" value="METHYLTRANSFERASE"/>
    <property type="match status" value="1"/>
</dbReference>
<dbReference type="Proteomes" id="UP000037784">
    <property type="component" value="Unassembled WGS sequence"/>
</dbReference>
<gene>
    <name evidence="2" type="ORF">ARMA_1156</name>
    <name evidence="3" type="ORF">SE16_01995</name>
</gene>
<name>A0A0M8K6D9_9CHLR</name>
<dbReference type="RefSeq" id="WP_054492633.1">
    <property type="nucleotide sequence ID" value="NZ_BBZA01000077.1"/>
</dbReference>
<dbReference type="Proteomes" id="UP000050502">
    <property type="component" value="Unassembled WGS sequence"/>
</dbReference>
<reference evidence="4" key="3">
    <citation type="submission" date="2015-08" db="EMBL/GenBank/DDBJ databases">
        <title>Draft Genome Sequence of a Heterotrophic Facultative Anaerobic Bacterium Ardenticatena maritima Strain 110S.</title>
        <authorList>
            <person name="Kawaichi S."/>
            <person name="Yoshida T."/>
            <person name="Sako Y."/>
            <person name="Nakamura R."/>
        </authorList>
    </citation>
    <scope>NUCLEOTIDE SEQUENCE [LARGE SCALE GENOMIC DNA]</scope>
    <source>
        <strain evidence="4">110S</strain>
    </source>
</reference>
<dbReference type="AlphaFoldDB" id="A0A0M8K6D9"/>
<dbReference type="SUPFAM" id="SSF53335">
    <property type="entry name" value="S-adenosyl-L-methionine-dependent methyltransferases"/>
    <property type="match status" value="1"/>
</dbReference>
<feature type="domain" description="Methyltransferase" evidence="1">
    <location>
        <begin position="47"/>
        <end position="141"/>
    </location>
</feature>
<evidence type="ECO:0000259" key="1">
    <source>
        <dbReference type="Pfam" id="PF13649"/>
    </source>
</evidence>
<dbReference type="Gene3D" id="3.40.50.150">
    <property type="entry name" value="Vaccinia Virus protein VP39"/>
    <property type="match status" value="1"/>
</dbReference>
<dbReference type="Pfam" id="PF13649">
    <property type="entry name" value="Methyltransf_25"/>
    <property type="match status" value="1"/>
</dbReference>
<evidence type="ECO:0000313" key="3">
    <source>
        <dbReference type="EMBL" id="KPL89270.1"/>
    </source>
</evidence>
<reference evidence="2 4" key="1">
    <citation type="journal article" date="2015" name="Genome Announc.">
        <title>Draft Genome Sequence of a Heterotrophic Facultative Anaerobic Thermophilic Bacterium, Ardenticatena maritima Strain 110ST.</title>
        <authorList>
            <person name="Kawaichi S."/>
            <person name="Yoshida T."/>
            <person name="Sako Y."/>
            <person name="Nakamura R."/>
        </authorList>
    </citation>
    <scope>NUCLEOTIDE SEQUENCE [LARGE SCALE GENOMIC DNA]</scope>
    <source>
        <strain evidence="2 4">110S</strain>
    </source>
</reference>
<accession>A0A0M8K6D9</accession>
<proteinExistence type="predicted"/>
<protein>
    <recommendedName>
        <fullName evidence="1">Methyltransferase domain-containing protein</fullName>
    </recommendedName>
</protein>
<sequence length="244" mass="27387">MNDVRYYQTRGRWLAGAIRAGTFTPEDAQPRFEFLMQTPIARARRLLHIGSGTAGVSLLLGRHGFRPVAVELSADLAALAREASLARGWAVAVLNEDFRTLDFPPYFDAILADGMLPFGQPSEAETVEAVQKVADLLRPGGYLLFGSPEWRPAPTWRRRYTTPQGEVLEEAVFDAETRTVLRTLTPPEGEPLTLRRRWQTPAEMRAMLETAGLVVVQQWRAFDPQAAWQEAEDGTGLVWLARRR</sequence>
<dbReference type="STRING" id="872965.SE16_01995"/>
<dbReference type="InterPro" id="IPR029063">
    <property type="entry name" value="SAM-dependent_MTases_sf"/>
</dbReference>
<dbReference type="EMBL" id="BBZA01000077">
    <property type="protein sequence ID" value="GAP62733.1"/>
    <property type="molecule type" value="Genomic_DNA"/>
</dbReference>
<organism evidence="2 4">
    <name type="scientific">Ardenticatena maritima</name>
    <dbReference type="NCBI Taxonomy" id="872965"/>
    <lineage>
        <taxon>Bacteria</taxon>
        <taxon>Bacillati</taxon>
        <taxon>Chloroflexota</taxon>
        <taxon>Ardenticatenia</taxon>
        <taxon>Ardenticatenales</taxon>
        <taxon>Ardenticatenaceae</taxon>
        <taxon>Ardenticatena</taxon>
    </lineage>
</organism>
<dbReference type="CDD" id="cd02440">
    <property type="entry name" value="AdoMet_MTases"/>
    <property type="match status" value="1"/>
</dbReference>
<dbReference type="InterPro" id="IPR041698">
    <property type="entry name" value="Methyltransf_25"/>
</dbReference>